<dbReference type="EMBL" id="MZNU01000019">
    <property type="protein sequence ID" value="OWP07194.1"/>
    <property type="molecule type" value="Genomic_DNA"/>
</dbReference>
<dbReference type="PANTHER" id="PTHR35711">
    <property type="entry name" value="EXPRESSED PROTEIN"/>
    <property type="match status" value="1"/>
</dbReference>
<comment type="caution">
    <text evidence="2">The sequence shown here is derived from an EMBL/GenBank/DDBJ whole genome shotgun (WGS) entry which is preliminary data.</text>
</comment>
<dbReference type="InParanoid" id="A0A218ZHG0"/>
<protein>
    <submittedName>
        <fullName evidence="2">Uncharacterized protein</fullName>
    </submittedName>
</protein>
<name>A0A218ZHG0_9HELO</name>
<proteinExistence type="predicted"/>
<keyword evidence="3" id="KW-1185">Reference proteome</keyword>
<feature type="compositionally biased region" description="Acidic residues" evidence="1">
    <location>
        <begin position="12"/>
        <end position="40"/>
    </location>
</feature>
<dbReference type="Proteomes" id="UP000242519">
    <property type="component" value="Unassembled WGS sequence"/>
</dbReference>
<evidence type="ECO:0000256" key="1">
    <source>
        <dbReference type="SAM" id="MobiDB-lite"/>
    </source>
</evidence>
<feature type="compositionally biased region" description="Polar residues" evidence="1">
    <location>
        <begin position="220"/>
        <end position="235"/>
    </location>
</feature>
<gene>
    <name evidence="2" type="ORF">B2J93_1967</name>
</gene>
<evidence type="ECO:0000313" key="2">
    <source>
        <dbReference type="EMBL" id="OWP07194.1"/>
    </source>
</evidence>
<sequence>MVSALESPPPTEGDDDDEDDDDEDDDDEDDDDEDDDDDDGLDPRHNAAPARLSRRCSPSHLSIPSIPSPSIPSQATPPVEPHADERTLTPAPAGDAVLVASHRIASGAAGLSPPRTPLGGLFIISPGETAPAAGRLPLPATAATGAPRLPGTTCDTGAAHTDGGGVGWPRQEERRTTARWDEVLAASALAPTFPPARGRERARPTALHTATLLTLHPSPAKSTSSNGILLLRTSNPTPPVQQRRREIRAPAPLDVASTRQRRRGAWTRCVVVLTWRSRVTHVVDAVAAGGDKRQRNRTHRARSVPVPSRSLCGGLELPRTATTTALVTSSILDITLPNASEGERERASQTSGH</sequence>
<accession>A0A218ZHG0</accession>
<feature type="region of interest" description="Disordered" evidence="1">
    <location>
        <begin position="216"/>
        <end position="243"/>
    </location>
</feature>
<dbReference type="AlphaFoldDB" id="A0A218ZHG0"/>
<reference evidence="2 3" key="1">
    <citation type="submission" date="2017-04" db="EMBL/GenBank/DDBJ databases">
        <title>Draft genome sequence of Marssonina coronaria NL1: causal agent of apple blotch.</title>
        <authorList>
            <person name="Cheng Q."/>
        </authorList>
    </citation>
    <scope>NUCLEOTIDE SEQUENCE [LARGE SCALE GENOMIC DNA]</scope>
    <source>
        <strain evidence="2 3">NL1</strain>
    </source>
</reference>
<evidence type="ECO:0000313" key="3">
    <source>
        <dbReference type="Proteomes" id="UP000242519"/>
    </source>
</evidence>
<dbReference type="PANTHER" id="PTHR35711:SF1">
    <property type="entry name" value="ECTODERMAL, ISOFORM F"/>
    <property type="match status" value="1"/>
</dbReference>
<organism evidence="2 3">
    <name type="scientific">Diplocarpon coronariae</name>
    <dbReference type="NCBI Taxonomy" id="2795749"/>
    <lineage>
        <taxon>Eukaryota</taxon>
        <taxon>Fungi</taxon>
        <taxon>Dikarya</taxon>
        <taxon>Ascomycota</taxon>
        <taxon>Pezizomycotina</taxon>
        <taxon>Leotiomycetes</taxon>
        <taxon>Helotiales</taxon>
        <taxon>Drepanopezizaceae</taxon>
        <taxon>Diplocarpon</taxon>
    </lineage>
</organism>
<feature type="region of interest" description="Disordered" evidence="1">
    <location>
        <begin position="1"/>
        <end position="89"/>
    </location>
</feature>